<organism evidence="11 12">
    <name type="scientific">Trypanosoma conorhini</name>
    <dbReference type="NCBI Taxonomy" id="83891"/>
    <lineage>
        <taxon>Eukaryota</taxon>
        <taxon>Discoba</taxon>
        <taxon>Euglenozoa</taxon>
        <taxon>Kinetoplastea</taxon>
        <taxon>Metakinetoplastina</taxon>
        <taxon>Trypanosomatida</taxon>
        <taxon>Trypanosomatidae</taxon>
        <taxon>Trypanosoma</taxon>
    </lineage>
</organism>
<comment type="caution">
    <text evidence="11">The sequence shown here is derived from an EMBL/GenBank/DDBJ whole genome shotgun (WGS) entry which is preliminary data.</text>
</comment>
<evidence type="ECO:0000313" key="12">
    <source>
        <dbReference type="Proteomes" id="UP000284403"/>
    </source>
</evidence>
<dbReference type="GO" id="GO:0005874">
    <property type="term" value="C:microtubule"/>
    <property type="evidence" value="ECO:0007669"/>
    <property type="project" value="UniProtKB-KW"/>
</dbReference>
<keyword evidence="3 6" id="KW-0547">Nucleotide-binding</keyword>
<name>A0A3R7KND4_9TRYP</name>
<evidence type="ECO:0000256" key="9">
    <source>
        <dbReference type="SAM" id="MobiDB-lite"/>
    </source>
</evidence>
<dbReference type="OrthoDB" id="3176171at2759"/>
<dbReference type="InterPro" id="IPR001752">
    <property type="entry name" value="Kinesin_motor_dom"/>
</dbReference>
<dbReference type="Pfam" id="PF00225">
    <property type="entry name" value="Kinesin"/>
    <property type="match status" value="2"/>
</dbReference>
<dbReference type="GO" id="GO:0007018">
    <property type="term" value="P:microtubule-based movement"/>
    <property type="evidence" value="ECO:0007669"/>
    <property type="project" value="InterPro"/>
</dbReference>
<evidence type="ECO:0000256" key="6">
    <source>
        <dbReference type="PROSITE-ProRule" id="PRU00283"/>
    </source>
</evidence>
<dbReference type="GO" id="GO:0008017">
    <property type="term" value="F:microtubule binding"/>
    <property type="evidence" value="ECO:0007669"/>
    <property type="project" value="InterPro"/>
</dbReference>
<evidence type="ECO:0000256" key="1">
    <source>
        <dbReference type="ARBA" id="ARBA00004496"/>
    </source>
</evidence>
<comment type="similarity">
    <text evidence="6 7">Belongs to the TRAFAC class myosin-kinesin ATPase superfamily. Kinesin family.</text>
</comment>
<feature type="compositionally biased region" description="Basic and acidic residues" evidence="9">
    <location>
        <begin position="258"/>
        <end position="270"/>
    </location>
</feature>
<dbReference type="RefSeq" id="XP_029225200.1">
    <property type="nucleotide sequence ID" value="XM_029374675.1"/>
</dbReference>
<keyword evidence="7" id="KW-0493">Microtubule</keyword>
<dbReference type="Gene3D" id="3.40.850.10">
    <property type="entry name" value="Kinesin motor domain"/>
    <property type="match status" value="1"/>
</dbReference>
<comment type="subcellular location">
    <subcellularLocation>
        <location evidence="1">Cytoplasm</location>
    </subcellularLocation>
</comment>
<dbReference type="InterPro" id="IPR019821">
    <property type="entry name" value="Kinesin_motor_CS"/>
</dbReference>
<dbReference type="InterPro" id="IPR027417">
    <property type="entry name" value="P-loop_NTPase"/>
</dbReference>
<dbReference type="Proteomes" id="UP000284403">
    <property type="component" value="Unassembled WGS sequence"/>
</dbReference>
<feature type="region of interest" description="Disordered" evidence="9">
    <location>
        <begin position="572"/>
        <end position="591"/>
    </location>
</feature>
<dbReference type="GeneID" id="40321427"/>
<gene>
    <name evidence="11" type="ORF">Tco025E_07816</name>
</gene>
<evidence type="ECO:0000256" key="2">
    <source>
        <dbReference type="ARBA" id="ARBA00022490"/>
    </source>
</evidence>
<feature type="binding site" evidence="6">
    <location>
        <begin position="77"/>
        <end position="84"/>
    </location>
    <ligand>
        <name>ATP</name>
        <dbReference type="ChEBI" id="CHEBI:30616"/>
    </ligand>
</feature>
<keyword evidence="5 8" id="KW-0175">Coiled coil</keyword>
<evidence type="ECO:0000256" key="8">
    <source>
        <dbReference type="SAM" id="Coils"/>
    </source>
</evidence>
<dbReference type="PANTHER" id="PTHR47969:SF15">
    <property type="entry name" value="CHROMOSOME-ASSOCIATED KINESIN KIF4A-RELATED"/>
    <property type="match status" value="1"/>
</dbReference>
<dbReference type="SMART" id="SM00129">
    <property type="entry name" value="KISc"/>
    <property type="match status" value="1"/>
</dbReference>
<dbReference type="SUPFAM" id="SSF52540">
    <property type="entry name" value="P-loop containing nucleoside triphosphate hydrolases"/>
    <property type="match status" value="1"/>
</dbReference>
<keyword evidence="12" id="KW-1185">Reference proteome</keyword>
<dbReference type="InterPro" id="IPR036961">
    <property type="entry name" value="Kinesin_motor_dom_sf"/>
</dbReference>
<dbReference type="GO" id="GO:0005524">
    <property type="term" value="F:ATP binding"/>
    <property type="evidence" value="ECO:0007669"/>
    <property type="project" value="UniProtKB-UniRule"/>
</dbReference>
<dbReference type="GO" id="GO:0005875">
    <property type="term" value="C:microtubule associated complex"/>
    <property type="evidence" value="ECO:0007669"/>
    <property type="project" value="TreeGrafter"/>
</dbReference>
<proteinExistence type="inferred from homology"/>
<dbReference type="GO" id="GO:0007052">
    <property type="term" value="P:mitotic spindle organization"/>
    <property type="evidence" value="ECO:0007669"/>
    <property type="project" value="TreeGrafter"/>
</dbReference>
<dbReference type="PANTHER" id="PTHR47969">
    <property type="entry name" value="CHROMOSOME-ASSOCIATED KINESIN KIF4A-RELATED"/>
    <property type="match status" value="1"/>
</dbReference>
<dbReference type="EMBL" id="MKKU01000646">
    <property type="protein sequence ID" value="RNF05196.1"/>
    <property type="molecule type" value="Genomic_DNA"/>
</dbReference>
<keyword evidence="6 7" id="KW-0505">Motor protein</keyword>
<dbReference type="GO" id="GO:0051231">
    <property type="term" value="P:spindle elongation"/>
    <property type="evidence" value="ECO:0007669"/>
    <property type="project" value="TreeGrafter"/>
</dbReference>
<evidence type="ECO:0000313" key="11">
    <source>
        <dbReference type="EMBL" id="RNF05196.1"/>
    </source>
</evidence>
<dbReference type="PROSITE" id="PS00411">
    <property type="entry name" value="KINESIN_MOTOR_1"/>
    <property type="match status" value="1"/>
</dbReference>
<dbReference type="Pfam" id="PF25764">
    <property type="entry name" value="KIF21A_4th"/>
    <property type="match status" value="1"/>
</dbReference>
<evidence type="ECO:0000256" key="7">
    <source>
        <dbReference type="RuleBase" id="RU000394"/>
    </source>
</evidence>
<feature type="compositionally biased region" description="Basic and acidic residues" evidence="9">
    <location>
        <begin position="572"/>
        <end position="588"/>
    </location>
</feature>
<feature type="coiled-coil region" evidence="8">
    <location>
        <begin position="737"/>
        <end position="795"/>
    </location>
</feature>
<dbReference type="InterPro" id="IPR027640">
    <property type="entry name" value="Kinesin-like_fam"/>
</dbReference>
<dbReference type="AlphaFoldDB" id="A0A3R7KND4"/>
<dbReference type="GO" id="GO:0005737">
    <property type="term" value="C:cytoplasm"/>
    <property type="evidence" value="ECO:0007669"/>
    <property type="project" value="UniProtKB-SubCell"/>
</dbReference>
<feature type="domain" description="Kinesin motor" evidence="10">
    <location>
        <begin position="3"/>
        <end position="348"/>
    </location>
</feature>
<accession>A0A3R7KND4</accession>
<keyword evidence="4 6" id="KW-0067">ATP-binding</keyword>
<evidence type="ECO:0000256" key="5">
    <source>
        <dbReference type="ARBA" id="ARBA00023054"/>
    </source>
</evidence>
<reference evidence="11 12" key="1">
    <citation type="journal article" date="2018" name="BMC Genomics">
        <title>Genomic comparison of Trypanosoma conorhini and Trypanosoma rangeli to Trypanosoma cruzi strains of high and low virulence.</title>
        <authorList>
            <person name="Bradwell K.R."/>
            <person name="Koparde V.N."/>
            <person name="Matveyev A.V."/>
            <person name="Serrano M.G."/>
            <person name="Alves J.M."/>
            <person name="Parikh H."/>
            <person name="Huang B."/>
            <person name="Lee V."/>
            <person name="Espinosa-Alvarez O."/>
            <person name="Ortiz P.A."/>
            <person name="Costa-Martins A.G."/>
            <person name="Teixeira M.M."/>
            <person name="Buck G.A."/>
        </authorList>
    </citation>
    <scope>NUCLEOTIDE SEQUENCE [LARGE SCALE GENOMIC DNA]</scope>
    <source>
        <strain evidence="11 12">025E</strain>
    </source>
</reference>
<evidence type="ECO:0000256" key="3">
    <source>
        <dbReference type="ARBA" id="ARBA00022741"/>
    </source>
</evidence>
<protein>
    <recommendedName>
        <fullName evidence="7">Kinesin-like protein</fullName>
    </recommendedName>
</protein>
<dbReference type="PROSITE" id="PS50067">
    <property type="entry name" value="KINESIN_MOTOR_2"/>
    <property type="match status" value="1"/>
</dbReference>
<evidence type="ECO:0000256" key="4">
    <source>
        <dbReference type="ARBA" id="ARBA00022840"/>
    </source>
</evidence>
<sequence length="894" mass="99568">MENVRVTVRVRPFLSNEEPRLCLAVSGRQIAIGESRQFAFDDVFDMDATSQAVNEAVAAPLVSAFVDGYTVSTIAYGQTGAGKTFTMSSLSADVVRRVSAALETAAAAGDGDKPEFRFSAVEVYNESISDLIASASASAPASLASHSLGSTASLSLREDTRCGVYIQGLSEVVVGSKEELLACVESAPANRRTASTLMNATSSRSHLLLTITLTRGGVVSRFGLVDLAGSERLKKAHGRQLASGGMDESWDEQTPPRVGERSKGTDKASRMREGISINSGLLALGNVIVALCERRAHVPYRASKLTRLLQPMLGGNSKTTMIACVSPDASSFEETLNTLKYADRAKSIRTTPFKVAAGVSSLEEAERTIAWLRRQLAAAQQPSQDAQTPVVHMFPALEEARLGEVQELLACERKLTRRLQEDLFNAEYAAMIEVEKRKQLEKRLLLIEAQQQRSLTGSMELSGTRLLDDSLHEDAAEETEMAPFSPLRAESDELQASKLEREGEEARLSTPDEAALEHLSREIAAKEGLIQQLASQKAEAVRELEYYKYRLQEMQDVKHRLEDELARAEAKVEATEMERQGKEEERRSLRMHYQQRLRKAEETAAEYRRKVQEATALVTAQEANAEMVKHLQSQVAEMSDELNRQRRALREGQQRLHKMSASHSQELNCLQRKLRASEAQVARLQVQLQQKDREISRIKRRGAGASNRRQIETQPTRQLPVGSALSACLPEDAQKEIDVELISLANLERDLDELTADRDELKSALREAEELTGGMEKWKKAMKAFNMRLQQLEQQLRSDTLSEKSRSQYSSEKAGIEDRLRQLKSFEPVLAQASKQLAEMESNLDSLQEARMYHLRRVRQMQNGSLAPVERGVRASELLRCGVKDYPELLNKRD</sequence>
<dbReference type="GO" id="GO:0003777">
    <property type="term" value="F:microtubule motor activity"/>
    <property type="evidence" value="ECO:0007669"/>
    <property type="project" value="InterPro"/>
</dbReference>
<dbReference type="PRINTS" id="PR00380">
    <property type="entry name" value="KINESINHEAVY"/>
</dbReference>
<keyword evidence="2" id="KW-0963">Cytoplasm</keyword>
<evidence type="ECO:0000259" key="10">
    <source>
        <dbReference type="PROSITE" id="PS50067"/>
    </source>
</evidence>
<feature type="region of interest" description="Disordered" evidence="9">
    <location>
        <begin position="236"/>
        <end position="270"/>
    </location>
</feature>